<accession>A0AA86VZP2</accession>
<dbReference type="Pfam" id="PF24663">
    <property type="entry name" value="DUF7651"/>
    <property type="match status" value="1"/>
</dbReference>
<dbReference type="AlphaFoldDB" id="A0AA86VZP2"/>
<organism evidence="2 3">
    <name type="scientific">Sphenostylis stenocarpa</name>
    <dbReference type="NCBI Taxonomy" id="92480"/>
    <lineage>
        <taxon>Eukaryota</taxon>
        <taxon>Viridiplantae</taxon>
        <taxon>Streptophyta</taxon>
        <taxon>Embryophyta</taxon>
        <taxon>Tracheophyta</taxon>
        <taxon>Spermatophyta</taxon>
        <taxon>Magnoliopsida</taxon>
        <taxon>eudicotyledons</taxon>
        <taxon>Gunneridae</taxon>
        <taxon>Pentapetalae</taxon>
        <taxon>rosids</taxon>
        <taxon>fabids</taxon>
        <taxon>Fabales</taxon>
        <taxon>Fabaceae</taxon>
        <taxon>Papilionoideae</taxon>
        <taxon>50 kb inversion clade</taxon>
        <taxon>NPAAA clade</taxon>
        <taxon>indigoferoid/millettioid clade</taxon>
        <taxon>Phaseoleae</taxon>
        <taxon>Sphenostylis</taxon>
    </lineage>
</organism>
<gene>
    <name evidence="2" type="ORF">AYBTSS11_LOCUS21387</name>
</gene>
<name>A0AA86VZP2_9FABA</name>
<reference evidence="2" key="1">
    <citation type="submission" date="2023-10" db="EMBL/GenBank/DDBJ databases">
        <authorList>
            <person name="Domelevo Entfellner J.-B."/>
        </authorList>
    </citation>
    <scope>NUCLEOTIDE SEQUENCE</scope>
</reference>
<dbReference type="Proteomes" id="UP001189624">
    <property type="component" value="Chromosome 7"/>
</dbReference>
<protein>
    <recommendedName>
        <fullName evidence="1">DUF7651 domain-containing protein</fullName>
    </recommendedName>
</protein>
<keyword evidence="3" id="KW-1185">Reference proteome</keyword>
<dbReference type="InterPro" id="IPR056068">
    <property type="entry name" value="EMF2-like_DUF7651"/>
</dbReference>
<proteinExistence type="predicted"/>
<evidence type="ECO:0000313" key="3">
    <source>
        <dbReference type="Proteomes" id="UP001189624"/>
    </source>
</evidence>
<dbReference type="Gramene" id="rna-AYBTSS11_LOCUS21387">
    <property type="protein sequence ID" value="CAJ1967822.1"/>
    <property type="gene ID" value="gene-AYBTSS11_LOCUS21387"/>
</dbReference>
<evidence type="ECO:0000259" key="1">
    <source>
        <dbReference type="Pfam" id="PF24663"/>
    </source>
</evidence>
<sequence>MENLFDTENLSLQFTRVFQLIAGLWNSATLLGDVLWEIIQMTVYLPRAITGKNNVFPMYICLARRVSDGTSMDNAVYKIGRLFIFRNSPGVGLNSEIKAKFILPEVNRLAREAKSGTLDLWFVSTATAVMSTLFYLTSVDVLKDLLHACLQFHGEFVRTSVPTLICGLQG</sequence>
<feature type="domain" description="DUF7651" evidence="1">
    <location>
        <begin position="39"/>
        <end position="130"/>
    </location>
</feature>
<dbReference type="EMBL" id="OY731404">
    <property type="protein sequence ID" value="CAJ1967822.1"/>
    <property type="molecule type" value="Genomic_DNA"/>
</dbReference>
<evidence type="ECO:0000313" key="2">
    <source>
        <dbReference type="EMBL" id="CAJ1967822.1"/>
    </source>
</evidence>